<dbReference type="RefSeq" id="WP_183247389.1">
    <property type="nucleotide sequence ID" value="NZ_JACHES010000003.1"/>
</dbReference>
<gene>
    <name evidence="1" type="ORF">HNQ82_000831</name>
</gene>
<reference evidence="1 2" key="1">
    <citation type="submission" date="2020-08" db="EMBL/GenBank/DDBJ databases">
        <title>Genomic Encyclopedia of Type Strains, Phase IV (KMG-IV): sequencing the most valuable type-strain genomes for metagenomic binning, comparative biology and taxonomic classification.</title>
        <authorList>
            <person name="Goeker M."/>
        </authorList>
    </citation>
    <scope>NUCLEOTIDE SEQUENCE [LARGE SCALE GENOMIC DNA]</scope>
    <source>
        <strain evidence="1 2">DSM 23211</strain>
    </source>
</reference>
<evidence type="ECO:0000313" key="1">
    <source>
        <dbReference type="EMBL" id="MBB6176020.1"/>
    </source>
</evidence>
<comment type="caution">
    <text evidence="1">The sequence shown here is derived from an EMBL/GenBank/DDBJ whole genome shotgun (WGS) entry which is preliminary data.</text>
</comment>
<sequence>MKKGSVTVNVAKTTFSADKKSVELELASKLFEGEYTVNVTGLADQALTGSVKVENEKVAKIELLGEVAPVVVAQDGTKKTATVAYRVFNQYGEDITKSPLAASISWTASNGVTAQDDDKGILTLTNTSDFKTGDKVAITGINVSTNTVVSGVVTISDASAADTVEFVGIYNKDGKEFSGDLAVGDFVLLLNAKDQYGNAVNASKVNNDVVFTSSNPSVLTIDKAYDGQGKDKDKDKVGLKFTAGPNYANGGKVIITAISKTSGKVAQFEVNVKAAPALDTFTLGTPTEIVAVGETVKLPFTAVDQYGNTVTKHEALDGKVTFNTNKAKLVKDASGNAVLEYTAPDTKGLQVLVATVVGSGKVSQLTIDVKEAAYAATIESLKNVTTTVAKDGKVEISLSNLVVKDQYGRTFDLKDKLTNTANEANLGKYKIVVTDSENGAVKVAEAGTEAVITANDGKITITGLEKGSEEVTFKLQRVEKNANNTYEFKDVATSPLKVTFNTIEKSEFTSFEIGEIGKLYADGDASTHAKALKVYGVKADGTKVELPSNYYNVIVDSNVLAFTDGKLDVKLTNGDNKFGTKDEITTKVTVIVEGEEAPVTLTKDIVVSKVEPKADKIEFTDAVKNGTASIAVTELEDNDDAAVLSLVLKVTDQYGVEIENPSPIITVTNIKEKTVDTNPDQRFKVVNNGSDTVDIQNVEAGDTFAVTYLLDGKTATVKFTVTE</sequence>
<proteinExistence type="predicted"/>
<dbReference type="AlphaFoldDB" id="A0A7W9YPL2"/>
<evidence type="ECO:0000313" key="2">
    <source>
        <dbReference type="Proteomes" id="UP000523528"/>
    </source>
</evidence>
<dbReference type="EMBL" id="JACHES010000003">
    <property type="protein sequence ID" value="MBB6176020.1"/>
    <property type="molecule type" value="Genomic_DNA"/>
</dbReference>
<protein>
    <submittedName>
        <fullName evidence="1">Uncharacterized protein</fullName>
    </submittedName>
</protein>
<dbReference type="Proteomes" id="UP000523528">
    <property type="component" value="Unassembled WGS sequence"/>
</dbReference>
<organism evidence="1 2">
    <name type="scientific">Anoxybacillus tengchongensis</name>
    <dbReference type="NCBI Taxonomy" id="576944"/>
    <lineage>
        <taxon>Bacteria</taxon>
        <taxon>Bacillati</taxon>
        <taxon>Bacillota</taxon>
        <taxon>Bacilli</taxon>
        <taxon>Bacillales</taxon>
        <taxon>Anoxybacillaceae</taxon>
        <taxon>Anoxybacillus</taxon>
    </lineage>
</organism>
<name>A0A7W9YPL2_9BACL</name>
<accession>A0A7W9YPL2</accession>
<keyword evidence="2" id="KW-1185">Reference proteome</keyword>